<evidence type="ECO:0000313" key="5">
    <source>
        <dbReference type="Proteomes" id="UP000285326"/>
    </source>
</evidence>
<sequence>MIRSIFTVKKMNCALHFLKLRCSITSNFIRPNSCRIHLAYGVKRQQRHEGLFVYFYSTPYSTGPEIDKKQERLHANLRSQIPSSKLTIPSIPQLSTTPDTRASSRDGKKRTKKSYLRPYIYAALFFAIGTLAGNFVCTIIIPPVPPEPESLEDRLMIEYLHTQAENLPLVQSLRSDEIWTNVNVKKKESSSNETGAENDSKEGENERLKRRLTIGPLAGSRALGGYQQIFRNSKTGEIINIVWFGAALSGWPGVTHGGLLATVLDETLGRCAMGFLEGHTAVTANLQLDYLKPVLTNGFFVIRTTPLIEDDKQKNVANGAAMEKYENKKVSHSRKQWVTGSLETITGDTCVRAKALFVVPKQYKLK</sequence>
<organism evidence="4 5">
    <name type="scientific">Golovinomyces cichoracearum</name>
    <dbReference type="NCBI Taxonomy" id="62708"/>
    <lineage>
        <taxon>Eukaryota</taxon>
        <taxon>Fungi</taxon>
        <taxon>Dikarya</taxon>
        <taxon>Ascomycota</taxon>
        <taxon>Pezizomycotina</taxon>
        <taxon>Leotiomycetes</taxon>
        <taxon>Erysiphales</taxon>
        <taxon>Erysiphaceae</taxon>
        <taxon>Golovinomyces</taxon>
    </lineage>
</organism>
<dbReference type="CDD" id="cd03443">
    <property type="entry name" value="PaaI_thioesterase"/>
    <property type="match status" value="1"/>
</dbReference>
<feature type="region of interest" description="Disordered" evidence="1">
    <location>
        <begin position="88"/>
        <end position="109"/>
    </location>
</feature>
<dbReference type="SUPFAM" id="SSF54637">
    <property type="entry name" value="Thioesterase/thiol ester dehydrase-isomerase"/>
    <property type="match status" value="1"/>
</dbReference>
<dbReference type="EMBL" id="MCBS01023336">
    <property type="protein sequence ID" value="RKF75539.1"/>
    <property type="molecule type" value="Genomic_DNA"/>
</dbReference>
<feature type="domain" description="Thioesterase" evidence="3">
    <location>
        <begin position="253"/>
        <end position="305"/>
    </location>
</feature>
<feature type="region of interest" description="Disordered" evidence="1">
    <location>
        <begin position="184"/>
        <end position="208"/>
    </location>
</feature>
<evidence type="ECO:0000256" key="2">
    <source>
        <dbReference type="SAM" id="Phobius"/>
    </source>
</evidence>
<keyword evidence="2" id="KW-0812">Transmembrane</keyword>
<dbReference type="InterPro" id="IPR029069">
    <property type="entry name" value="HotDog_dom_sf"/>
</dbReference>
<dbReference type="PANTHER" id="PTHR47260">
    <property type="entry name" value="UPF0644 PROTEIN PB2B4.06"/>
    <property type="match status" value="1"/>
</dbReference>
<evidence type="ECO:0000313" key="4">
    <source>
        <dbReference type="EMBL" id="RKF75539.1"/>
    </source>
</evidence>
<name>A0A420ILW0_9PEZI</name>
<feature type="transmembrane region" description="Helical" evidence="2">
    <location>
        <begin position="119"/>
        <end position="141"/>
    </location>
</feature>
<comment type="caution">
    <text evidence="4">The sequence shown here is derived from an EMBL/GenBank/DDBJ whole genome shotgun (WGS) entry which is preliminary data.</text>
</comment>
<dbReference type="InterPro" id="IPR006683">
    <property type="entry name" value="Thioestr_dom"/>
</dbReference>
<reference evidence="4 5" key="1">
    <citation type="journal article" date="2018" name="BMC Genomics">
        <title>Comparative genome analyses reveal sequence features reflecting distinct modes of host-adaptation between dicot and monocot powdery mildew.</title>
        <authorList>
            <person name="Wu Y."/>
            <person name="Ma X."/>
            <person name="Pan Z."/>
            <person name="Kale S.D."/>
            <person name="Song Y."/>
            <person name="King H."/>
            <person name="Zhang Q."/>
            <person name="Presley C."/>
            <person name="Deng X."/>
            <person name="Wei C.I."/>
            <person name="Xiao S."/>
        </authorList>
    </citation>
    <scope>NUCLEOTIDE SEQUENCE [LARGE SCALE GENOMIC DNA]</scope>
    <source>
        <strain evidence="4">UMSG1</strain>
    </source>
</reference>
<dbReference type="Proteomes" id="UP000285326">
    <property type="component" value="Unassembled WGS sequence"/>
</dbReference>
<dbReference type="Pfam" id="PF03061">
    <property type="entry name" value="4HBT"/>
    <property type="match status" value="1"/>
</dbReference>
<dbReference type="InterPro" id="IPR052061">
    <property type="entry name" value="PTE-AB_protein"/>
</dbReference>
<keyword evidence="2" id="KW-1133">Transmembrane helix</keyword>
<accession>A0A420ILW0</accession>
<dbReference type="AlphaFoldDB" id="A0A420ILW0"/>
<dbReference type="Gene3D" id="3.10.129.10">
    <property type="entry name" value="Hotdog Thioesterase"/>
    <property type="match status" value="1"/>
</dbReference>
<evidence type="ECO:0000259" key="3">
    <source>
        <dbReference type="Pfam" id="PF03061"/>
    </source>
</evidence>
<proteinExistence type="predicted"/>
<evidence type="ECO:0000256" key="1">
    <source>
        <dbReference type="SAM" id="MobiDB-lite"/>
    </source>
</evidence>
<protein>
    <submittedName>
        <fullName evidence="4">Putative thioesterase family protein</fullName>
    </submittedName>
</protein>
<dbReference type="PANTHER" id="PTHR47260:SF1">
    <property type="entry name" value="UPF0644 PROTEIN PB2B4.06"/>
    <property type="match status" value="1"/>
</dbReference>
<feature type="compositionally biased region" description="Basic and acidic residues" evidence="1">
    <location>
        <begin position="198"/>
        <end position="207"/>
    </location>
</feature>
<feature type="compositionally biased region" description="Polar residues" evidence="1">
    <location>
        <begin position="88"/>
        <end position="101"/>
    </location>
</feature>
<gene>
    <name evidence="4" type="ORF">GcM1_233057</name>
</gene>
<keyword evidence="2" id="KW-0472">Membrane</keyword>